<gene>
    <name evidence="1" type="ORF">OL497_10050</name>
</gene>
<protein>
    <recommendedName>
        <fullName evidence="3">DUF4397 domain-containing protein</fullName>
    </recommendedName>
</protein>
<dbReference type="Proteomes" id="UP001207742">
    <property type="component" value="Unassembled WGS sequence"/>
</dbReference>
<evidence type="ECO:0000313" key="2">
    <source>
        <dbReference type="Proteomes" id="UP001207742"/>
    </source>
</evidence>
<comment type="caution">
    <text evidence="1">The sequence shown here is derived from an EMBL/GenBank/DDBJ whole genome shotgun (WGS) entry which is preliminary data.</text>
</comment>
<evidence type="ECO:0000313" key="1">
    <source>
        <dbReference type="EMBL" id="MCW3484236.1"/>
    </source>
</evidence>
<dbReference type="RefSeq" id="WP_264729755.1">
    <property type="nucleotide sequence ID" value="NZ_JAPDNR010000001.1"/>
</dbReference>
<keyword evidence="2" id="KW-1185">Reference proteome</keyword>
<accession>A0ABT3IJY8</accession>
<evidence type="ECO:0008006" key="3">
    <source>
        <dbReference type="Google" id="ProtNLM"/>
    </source>
</evidence>
<reference evidence="1 2" key="1">
    <citation type="submission" date="2022-10" db="EMBL/GenBank/DDBJ databases">
        <title>Chitinophaga nivalis PC15 sp. nov., isolated from Pyeongchang county, South Korea.</title>
        <authorList>
            <person name="Trinh H.N."/>
        </authorList>
    </citation>
    <scope>NUCLEOTIDE SEQUENCE [LARGE SCALE GENOMIC DNA]</scope>
    <source>
        <strain evidence="1 2">PC14</strain>
    </source>
</reference>
<organism evidence="1 2">
    <name type="scientific">Chitinophaga nivalis</name>
    <dbReference type="NCBI Taxonomy" id="2991709"/>
    <lineage>
        <taxon>Bacteria</taxon>
        <taxon>Pseudomonadati</taxon>
        <taxon>Bacteroidota</taxon>
        <taxon>Chitinophagia</taxon>
        <taxon>Chitinophagales</taxon>
        <taxon>Chitinophagaceae</taxon>
        <taxon>Chitinophaga</taxon>
    </lineage>
</organism>
<sequence length="596" mass="65412">MYCCQQRSSYYLLFLLFLSISMGCTKNKESSVIPQDNLLTLTNSNIRLFNISQRDLSAVVNNIVLAMPKRIITDEQQTSVIGKQLFPEGVWKNGTSFSIPTALLDKSGAAFLSVPLVNSEITFKDTLITNDPAYPRDFYLLPTGQITSFPRNNTPPANPEHFKIRIVNLGDPHSAFNVGGPVSLTFADGSEVDPLLNGVASGAASGYVEIPYGAYQFKLFAGGTPDFKRQLVTGKMVPAFNACIPGALPQEGFMPPVVTFKPGGVYTMMVVNGMFTFDYNCTGTASRESRRANAYQLITDLDPGVNLSYARLNAVNTIPGKKITIRVDGRPLGEPLDYVGNIFREKAIPAKYYTVIQGHHTIEALDAAGNTLATTTLQLYPFDNYTIWAYAGKEGGTQLVFTANDMTNTLYKTGVDPSGSLGPDDGTDGERRRFRIPYAWQSRCMNFCNEYTAITFTHNGQLFLPEYVYPDTLRFPSAYRNLAPGVVPLKNGSIMYRLENIQGYKADGTPDHGLSNDEYAYFPQKIWVNNTAGGQSPGILLTHITPITAANTFIANDRMYSGSYTRPPAENGIYTMALVGGQAGTNPKLIVIKHNK</sequence>
<name>A0ABT3IJY8_9BACT</name>
<dbReference type="EMBL" id="JAPDNS010000001">
    <property type="protein sequence ID" value="MCW3484236.1"/>
    <property type="molecule type" value="Genomic_DNA"/>
</dbReference>
<dbReference type="PROSITE" id="PS51257">
    <property type="entry name" value="PROKAR_LIPOPROTEIN"/>
    <property type="match status" value="1"/>
</dbReference>
<proteinExistence type="predicted"/>